<proteinExistence type="inferred from homology"/>
<dbReference type="GO" id="GO:0006289">
    <property type="term" value="P:nucleotide-excision repair"/>
    <property type="evidence" value="ECO:0007669"/>
    <property type="project" value="UniProtKB-UniRule"/>
</dbReference>
<evidence type="ECO:0000256" key="3">
    <source>
        <dbReference type="ARBA" id="ARBA00022769"/>
    </source>
</evidence>
<evidence type="ECO:0000256" key="5">
    <source>
        <dbReference type="ARBA" id="ARBA00023204"/>
    </source>
</evidence>
<dbReference type="Gene3D" id="3.30.420.340">
    <property type="entry name" value="UvrC, RNAse H endonuclease domain"/>
    <property type="match status" value="1"/>
</dbReference>
<dbReference type="GO" id="GO:0009380">
    <property type="term" value="C:excinuclease repair complex"/>
    <property type="evidence" value="ECO:0007669"/>
    <property type="project" value="InterPro"/>
</dbReference>
<dbReference type="GO" id="GO:0005737">
    <property type="term" value="C:cytoplasm"/>
    <property type="evidence" value="ECO:0007669"/>
    <property type="project" value="UniProtKB-SubCell"/>
</dbReference>
<dbReference type="InterPro" id="IPR036876">
    <property type="entry name" value="UVR_dom_sf"/>
</dbReference>
<feature type="domain" description="GIY-YIG" evidence="9">
    <location>
        <begin position="15"/>
        <end position="94"/>
    </location>
</feature>
<keyword evidence="6 7" id="KW-0742">SOS response</keyword>
<dbReference type="Gene3D" id="3.40.1440.10">
    <property type="entry name" value="GIY-YIG endonuclease"/>
    <property type="match status" value="1"/>
</dbReference>
<dbReference type="NCBIfam" id="NF001824">
    <property type="entry name" value="PRK00558.1-5"/>
    <property type="match status" value="1"/>
</dbReference>
<dbReference type="SUPFAM" id="SSF47781">
    <property type="entry name" value="RuvA domain 2-like"/>
    <property type="match status" value="1"/>
</dbReference>
<evidence type="ECO:0000256" key="7">
    <source>
        <dbReference type="HAMAP-Rule" id="MF_00203"/>
    </source>
</evidence>
<dbReference type="InterPro" id="IPR000305">
    <property type="entry name" value="GIY-YIG_endonuc"/>
</dbReference>
<gene>
    <name evidence="7 11" type="primary">uvrC</name>
    <name evidence="11" type="ORF">IAB00_00250</name>
</gene>
<dbReference type="InterPro" id="IPR010994">
    <property type="entry name" value="RuvA_2-like"/>
</dbReference>
<dbReference type="InterPro" id="IPR001943">
    <property type="entry name" value="UVR_dom"/>
</dbReference>
<dbReference type="InterPro" id="IPR035901">
    <property type="entry name" value="GIY-YIG_endonuc_sf"/>
</dbReference>
<dbReference type="InterPro" id="IPR047296">
    <property type="entry name" value="GIY-YIG_UvrC_Cho"/>
</dbReference>
<evidence type="ECO:0000313" key="11">
    <source>
        <dbReference type="EMBL" id="HIU09676.1"/>
    </source>
</evidence>
<dbReference type="SMART" id="SM00465">
    <property type="entry name" value="GIYc"/>
    <property type="match status" value="1"/>
</dbReference>
<dbReference type="Pfam" id="PF14520">
    <property type="entry name" value="HHH_5"/>
    <property type="match status" value="1"/>
</dbReference>
<dbReference type="FunFam" id="3.40.1440.10:FF:000001">
    <property type="entry name" value="UvrABC system protein C"/>
    <property type="match status" value="1"/>
</dbReference>
<dbReference type="Gene3D" id="4.10.860.10">
    <property type="entry name" value="UVR domain"/>
    <property type="match status" value="1"/>
</dbReference>
<dbReference type="InterPro" id="IPR050066">
    <property type="entry name" value="UvrABC_protein_C"/>
</dbReference>
<dbReference type="Pfam" id="PF02151">
    <property type="entry name" value="UVR"/>
    <property type="match status" value="1"/>
</dbReference>
<dbReference type="PROSITE" id="PS50165">
    <property type="entry name" value="UVRC"/>
    <property type="match status" value="1"/>
</dbReference>
<dbReference type="HAMAP" id="MF_00203">
    <property type="entry name" value="UvrC"/>
    <property type="match status" value="1"/>
</dbReference>
<dbReference type="NCBIfam" id="TIGR00194">
    <property type="entry name" value="uvrC"/>
    <property type="match status" value="1"/>
</dbReference>
<accession>A0A9D1KYT2</accession>
<feature type="domain" description="UvrC family homology region profile" evidence="10">
    <location>
        <begin position="266"/>
        <end position="500"/>
    </location>
</feature>
<sequence>MANPKLKEKLALLPDSPGVYIMRDKDGQVVYVGKAKSLRQRVRSYFQPESRLAPKTAAQMRVVDELEWIVVSSAAEALVLECNLIKEYNPKYNILLRDDKHYPYLCLTMREEYPRLIMVRSVKNDGNRYFGPYVSSGAMKLTQKLLSDIFPLRSCSNQSFSRKHRPCLNFHIGRCLAPCTGKVDREKYREMCEQVALFLEGKSGAITARLQDQMQQAAAELRFEDAAVLRDRIEAVKLVQSRQNMDSGSDNRDMLAAATAGNMPELAAVQIFFVREGKVVGREHFFLQNPGGDDPGAILAAFIGQYYSGVDFIPPEICLSHEPPDPATLAEWLSAKRGGKVTLNVPKIGEKKRLLSLVEQNVRLVISREMEEKNYAAAASGEALEELRQTLDLPKAPWRIECFDNSHWQGTYTVSAMVTFLGGKPAKALYRHMRIKGETNGDDYMAMREAVARRLGWGINQRQQLKRGEIKPEEAPMAEWPDLLLIDGGKGQLAVAVDILEALQLDIPVFGLAESEEWIYRPHDSEPIILPKSSHGLQLLQRVRDEAHRFGITYQRRLREKGQKASALDNIPGIGPTRRAALLRAFGSLEQIMQASVEELSLAESMNRRAAASLYDYLHTEKQ</sequence>
<keyword evidence="4 7" id="KW-0267">Excision nuclease</keyword>
<dbReference type="AlphaFoldDB" id="A0A9D1KYT2"/>
<comment type="subcellular location">
    <subcellularLocation>
        <location evidence="7">Cytoplasm</location>
    </subcellularLocation>
</comment>
<dbReference type="Pfam" id="PF22920">
    <property type="entry name" value="UvrC_RNaseH"/>
    <property type="match status" value="1"/>
</dbReference>
<dbReference type="SUPFAM" id="SSF82771">
    <property type="entry name" value="GIY-YIG endonuclease"/>
    <property type="match status" value="1"/>
</dbReference>
<dbReference type="GO" id="GO:0003677">
    <property type="term" value="F:DNA binding"/>
    <property type="evidence" value="ECO:0007669"/>
    <property type="project" value="UniProtKB-UniRule"/>
</dbReference>
<dbReference type="Gene3D" id="1.10.150.20">
    <property type="entry name" value="5' to 3' exonuclease, C-terminal subdomain"/>
    <property type="match status" value="1"/>
</dbReference>
<evidence type="ECO:0000256" key="2">
    <source>
        <dbReference type="ARBA" id="ARBA00022763"/>
    </source>
</evidence>
<dbReference type="PROSITE" id="PS50164">
    <property type="entry name" value="GIY_YIG"/>
    <property type="match status" value="1"/>
</dbReference>
<dbReference type="Pfam" id="PF08459">
    <property type="entry name" value="UvrC_RNaseH_dom"/>
    <property type="match status" value="1"/>
</dbReference>
<reference evidence="11" key="1">
    <citation type="submission" date="2020-10" db="EMBL/GenBank/DDBJ databases">
        <authorList>
            <person name="Gilroy R."/>
        </authorList>
    </citation>
    <scope>NUCLEOTIDE SEQUENCE</scope>
    <source>
        <strain evidence="11">2830</strain>
    </source>
</reference>
<keyword evidence="5 7" id="KW-0234">DNA repair</keyword>
<evidence type="ECO:0000259" key="9">
    <source>
        <dbReference type="PROSITE" id="PS50164"/>
    </source>
</evidence>
<evidence type="ECO:0000256" key="1">
    <source>
        <dbReference type="ARBA" id="ARBA00022490"/>
    </source>
</evidence>
<dbReference type="PROSITE" id="PS50151">
    <property type="entry name" value="UVR"/>
    <property type="match status" value="1"/>
</dbReference>
<comment type="similarity">
    <text evidence="7">Belongs to the UvrC family.</text>
</comment>
<reference evidence="11" key="2">
    <citation type="journal article" date="2021" name="PeerJ">
        <title>Extensive microbial diversity within the chicken gut microbiome revealed by metagenomics and culture.</title>
        <authorList>
            <person name="Gilroy R."/>
            <person name="Ravi A."/>
            <person name="Getino M."/>
            <person name="Pursley I."/>
            <person name="Horton D.L."/>
            <person name="Alikhan N.F."/>
            <person name="Baker D."/>
            <person name="Gharbi K."/>
            <person name="Hall N."/>
            <person name="Watson M."/>
            <person name="Adriaenssens E.M."/>
            <person name="Foster-Nyarko E."/>
            <person name="Jarju S."/>
            <person name="Secka A."/>
            <person name="Antonio M."/>
            <person name="Oren A."/>
            <person name="Chaudhuri R.R."/>
            <person name="La Ragione R."/>
            <person name="Hildebrand F."/>
            <person name="Pallen M.J."/>
        </authorList>
    </citation>
    <scope>NUCLEOTIDE SEQUENCE</scope>
    <source>
        <strain evidence="11">2830</strain>
    </source>
</reference>
<name>A0A9D1KYT2_9FIRM</name>
<dbReference type="GO" id="GO:0009432">
    <property type="term" value="P:SOS response"/>
    <property type="evidence" value="ECO:0007669"/>
    <property type="project" value="UniProtKB-UniRule"/>
</dbReference>
<keyword evidence="2 7" id="KW-0227">DNA damage</keyword>
<dbReference type="SUPFAM" id="SSF46600">
    <property type="entry name" value="C-terminal UvrC-binding domain of UvrB"/>
    <property type="match status" value="1"/>
</dbReference>
<dbReference type="Pfam" id="PF01541">
    <property type="entry name" value="GIY-YIG"/>
    <property type="match status" value="1"/>
</dbReference>
<evidence type="ECO:0000259" key="8">
    <source>
        <dbReference type="PROSITE" id="PS50151"/>
    </source>
</evidence>
<comment type="caution">
    <text evidence="11">The sequence shown here is derived from an EMBL/GenBank/DDBJ whole genome shotgun (WGS) entry which is preliminary data.</text>
</comment>
<dbReference type="InterPro" id="IPR038476">
    <property type="entry name" value="UvrC_RNase_H_dom_sf"/>
</dbReference>
<dbReference type="EMBL" id="DVMH01000003">
    <property type="protein sequence ID" value="HIU09676.1"/>
    <property type="molecule type" value="Genomic_DNA"/>
</dbReference>
<keyword evidence="3 7" id="KW-0228">DNA excision</keyword>
<protein>
    <recommendedName>
        <fullName evidence="7">UvrABC system protein C</fullName>
        <shortName evidence="7">Protein UvrC</shortName>
    </recommendedName>
    <alternativeName>
        <fullName evidence="7">Excinuclease ABC subunit C</fullName>
    </alternativeName>
</protein>
<evidence type="ECO:0000256" key="6">
    <source>
        <dbReference type="ARBA" id="ARBA00023236"/>
    </source>
</evidence>
<dbReference type="InterPro" id="IPR001162">
    <property type="entry name" value="UvrC_RNase_H_dom"/>
</dbReference>
<dbReference type="Proteomes" id="UP000824124">
    <property type="component" value="Unassembled WGS sequence"/>
</dbReference>
<dbReference type="InterPro" id="IPR004791">
    <property type="entry name" value="UvrC"/>
</dbReference>
<comment type="subunit">
    <text evidence="7">Interacts with UvrB in an incision complex.</text>
</comment>
<evidence type="ECO:0000256" key="4">
    <source>
        <dbReference type="ARBA" id="ARBA00022881"/>
    </source>
</evidence>
<feature type="domain" description="UVR" evidence="8">
    <location>
        <begin position="204"/>
        <end position="239"/>
    </location>
</feature>
<dbReference type="PANTHER" id="PTHR30562">
    <property type="entry name" value="UVRC/OXIDOREDUCTASE"/>
    <property type="match status" value="1"/>
</dbReference>
<organism evidence="11 12">
    <name type="scientific">Candidatus Avidehalobacter gallistercoris</name>
    <dbReference type="NCBI Taxonomy" id="2840694"/>
    <lineage>
        <taxon>Bacteria</taxon>
        <taxon>Bacillati</taxon>
        <taxon>Bacillota</taxon>
        <taxon>Clostridia</taxon>
        <taxon>Eubacteriales</taxon>
        <taxon>Peptococcaceae</taxon>
        <taxon>Peptococcaceae incertae sedis</taxon>
        <taxon>Candidatus Avidehalobacter</taxon>
    </lineage>
</organism>
<dbReference type="GO" id="GO:0009381">
    <property type="term" value="F:excinuclease ABC activity"/>
    <property type="evidence" value="ECO:0007669"/>
    <property type="project" value="UniProtKB-UniRule"/>
</dbReference>
<evidence type="ECO:0000259" key="10">
    <source>
        <dbReference type="PROSITE" id="PS50165"/>
    </source>
</evidence>
<evidence type="ECO:0000313" key="12">
    <source>
        <dbReference type="Proteomes" id="UP000824124"/>
    </source>
</evidence>
<keyword evidence="1 7" id="KW-0963">Cytoplasm</keyword>
<dbReference type="PANTHER" id="PTHR30562:SF1">
    <property type="entry name" value="UVRABC SYSTEM PROTEIN C"/>
    <property type="match status" value="1"/>
</dbReference>
<dbReference type="CDD" id="cd10434">
    <property type="entry name" value="GIY-YIG_UvrC_Cho"/>
    <property type="match status" value="1"/>
</dbReference>
<comment type="function">
    <text evidence="7">The UvrABC repair system catalyzes the recognition and processing of DNA lesions. UvrC both incises the 5' and 3' sides of the lesion. The N-terminal half is responsible for the 3' incision and the C-terminal half is responsible for the 5' incision.</text>
</comment>